<reference evidence="1" key="1">
    <citation type="submission" date="2023-04" db="EMBL/GenBank/DDBJ databases">
        <title>Draft Genome sequencing of Naganishia species isolated from polar environments using Oxford Nanopore Technology.</title>
        <authorList>
            <person name="Leo P."/>
            <person name="Venkateswaran K."/>
        </authorList>
    </citation>
    <scope>NUCLEOTIDE SEQUENCE</scope>
    <source>
        <strain evidence="1">DBVPG 5303</strain>
    </source>
</reference>
<evidence type="ECO:0000313" key="2">
    <source>
        <dbReference type="Proteomes" id="UP001234202"/>
    </source>
</evidence>
<accession>A0ACC2X422</accession>
<keyword evidence="2" id="KW-1185">Reference proteome</keyword>
<sequence length="551" mass="62569">MSDNGTEEPSNDLLVEFEAEAESQRAAGRSSQGLESPELTHGEQSPLHPEASRADLYGEDSISYGGFLQNMLDNQTELHERITSAIQHLPVSSSVPVPRSTNKKPTALQEVGSRLNSTNDDLRLVAATCQQLSANMTETLGYLKRQNENLPQLLRSALPIGQSAPRVKVLRTVDDVTYRKAKHFVHWTFAHLIGFQLKAPPDLIEYEVVPGVEIGTRIPGPVLGSDAVTVKVVVDKDSEGKDVEETRWRPDFLDKKAKASSQFLTRVLQDAETAFPDFPKAERNSIIVQYWSTCRERYEEQEGVNGKDRRKLIKRVFKGIETRQEYDFFKASRAELVPLYLTDDNLPSGRRYEQTPEFDERRYWIRRSLSFSPAQEKVWEVVELWWASAELRLACQLQDAFLRSSSGMTGQKQFWWGPRSKWCDKMGKRTLPSILRTAPRASDGAKKLNGLFLCEWMVDKTYVKKVKGEEGEEWCKGLHPDPAYTAPKKSSPLEQVLSRSQWEDVRGQQATWNNCLLLDDDAVPASSVMMEQLARWEAEDRRPGMINSLGM</sequence>
<evidence type="ECO:0000313" key="1">
    <source>
        <dbReference type="EMBL" id="KAJ9118458.1"/>
    </source>
</evidence>
<name>A0ACC2X422_9TREE</name>
<gene>
    <name evidence="1" type="ORF">QFC24_006104</name>
</gene>
<organism evidence="1 2">
    <name type="scientific">Naganishia onofrii</name>
    <dbReference type="NCBI Taxonomy" id="1851511"/>
    <lineage>
        <taxon>Eukaryota</taxon>
        <taxon>Fungi</taxon>
        <taxon>Dikarya</taxon>
        <taxon>Basidiomycota</taxon>
        <taxon>Agaricomycotina</taxon>
        <taxon>Tremellomycetes</taxon>
        <taxon>Filobasidiales</taxon>
        <taxon>Filobasidiaceae</taxon>
        <taxon>Naganishia</taxon>
    </lineage>
</organism>
<dbReference type="Proteomes" id="UP001234202">
    <property type="component" value="Unassembled WGS sequence"/>
</dbReference>
<protein>
    <submittedName>
        <fullName evidence="1">Uncharacterized protein</fullName>
    </submittedName>
</protein>
<comment type="caution">
    <text evidence="1">The sequence shown here is derived from an EMBL/GenBank/DDBJ whole genome shotgun (WGS) entry which is preliminary data.</text>
</comment>
<dbReference type="EMBL" id="JASBWV010000028">
    <property type="protein sequence ID" value="KAJ9118458.1"/>
    <property type="molecule type" value="Genomic_DNA"/>
</dbReference>
<proteinExistence type="predicted"/>